<evidence type="ECO:0000313" key="3">
    <source>
        <dbReference type="Proteomes" id="UP001620514"/>
    </source>
</evidence>
<reference evidence="2 3" key="2">
    <citation type="submission" date="2024-11" db="EMBL/GenBank/DDBJ databases">
        <title>Using genomics to understand microbial adaptation to soil warming.</title>
        <authorList>
            <person name="Deangelis K.M. PhD."/>
        </authorList>
    </citation>
    <scope>NUCLEOTIDE SEQUENCE [LARGE SCALE GENOMIC DNA]</scope>
    <source>
        <strain evidence="2 3">GAS97</strain>
    </source>
</reference>
<proteinExistence type="predicted"/>
<evidence type="ECO:0000256" key="1">
    <source>
        <dbReference type="SAM" id="Phobius"/>
    </source>
</evidence>
<gene>
    <name evidence="2" type="ORF">ABH943_001605</name>
</gene>
<reference evidence="2 3" key="1">
    <citation type="submission" date="2024-10" db="EMBL/GenBank/DDBJ databases">
        <authorList>
            <person name="Deangelis K."/>
            <person name="Huntemann M."/>
            <person name="Clum A."/>
            <person name="Wang J."/>
            <person name="Palaniappan K."/>
            <person name="Ritter S."/>
            <person name="Chen I.-M."/>
            <person name="Stamatis D."/>
            <person name="Reddy T."/>
            <person name="O'Malley R."/>
            <person name="Daum C."/>
            <person name="Ng V."/>
            <person name="Ivanova N."/>
            <person name="Kyrpides N."/>
            <person name="Woyke T."/>
        </authorList>
    </citation>
    <scope>NUCLEOTIDE SEQUENCE [LARGE SCALE GENOMIC DNA]</scope>
    <source>
        <strain evidence="2 3">GAS97</strain>
    </source>
</reference>
<name>A0ABW8MD47_9BURK</name>
<keyword evidence="1" id="KW-1133">Transmembrane helix</keyword>
<feature type="transmembrane region" description="Helical" evidence="1">
    <location>
        <begin position="20"/>
        <end position="40"/>
    </location>
</feature>
<dbReference type="Proteomes" id="UP001620514">
    <property type="component" value="Unassembled WGS sequence"/>
</dbReference>
<evidence type="ECO:0000313" key="2">
    <source>
        <dbReference type="EMBL" id="MFK4441590.1"/>
    </source>
</evidence>
<keyword evidence="1" id="KW-0472">Membrane</keyword>
<organism evidence="2 3">
    <name type="scientific">Caballeronia udeis</name>
    <dbReference type="NCBI Taxonomy" id="1232866"/>
    <lineage>
        <taxon>Bacteria</taxon>
        <taxon>Pseudomonadati</taxon>
        <taxon>Pseudomonadota</taxon>
        <taxon>Betaproteobacteria</taxon>
        <taxon>Burkholderiales</taxon>
        <taxon>Burkholderiaceae</taxon>
        <taxon>Caballeronia</taxon>
    </lineage>
</organism>
<keyword evidence="3" id="KW-1185">Reference proteome</keyword>
<accession>A0ABW8MD47</accession>
<protein>
    <submittedName>
        <fullName evidence="2">Uncharacterized protein</fullName>
    </submittedName>
</protein>
<dbReference type="EMBL" id="JBIYDN010000004">
    <property type="protein sequence ID" value="MFK4441590.1"/>
    <property type="molecule type" value="Genomic_DNA"/>
</dbReference>
<dbReference type="RefSeq" id="WP_404605514.1">
    <property type="nucleotide sequence ID" value="NZ_JBIYDN010000004.1"/>
</dbReference>
<sequence>MKALIERQLYRPAVVLPLLVLMRLMVTLDFNLMQVTFVVVMKGSQYMFQAVFRHRHDQADQSDALTPQVHAMHDKTCHC</sequence>
<comment type="caution">
    <text evidence="2">The sequence shown here is derived from an EMBL/GenBank/DDBJ whole genome shotgun (WGS) entry which is preliminary data.</text>
</comment>
<keyword evidence="1" id="KW-0812">Transmembrane</keyword>